<proteinExistence type="inferred from homology"/>
<evidence type="ECO:0000256" key="2">
    <source>
        <dbReference type="ARBA" id="ARBA00001946"/>
    </source>
</evidence>
<dbReference type="InterPro" id="IPR005135">
    <property type="entry name" value="Endo/exonuclease/phosphatase"/>
</dbReference>
<keyword evidence="10" id="KW-0548">Nucleotidyltransferase</keyword>
<evidence type="ECO:0000256" key="6">
    <source>
        <dbReference type="ARBA" id="ARBA00022801"/>
    </source>
</evidence>
<dbReference type="SUPFAM" id="SSF56219">
    <property type="entry name" value="DNase I-like"/>
    <property type="match status" value="1"/>
</dbReference>
<accession>A0AAE1HK21</accession>
<evidence type="ECO:0000256" key="4">
    <source>
        <dbReference type="ARBA" id="ARBA00012115"/>
    </source>
</evidence>
<evidence type="ECO:0000259" key="9">
    <source>
        <dbReference type="Pfam" id="PF03372"/>
    </source>
</evidence>
<evidence type="ECO:0000256" key="7">
    <source>
        <dbReference type="ARBA" id="ARBA00022842"/>
    </source>
</evidence>
<keyword evidence="6" id="KW-0378">Hydrolase</keyword>
<name>A0AAE1HK21_9NEOP</name>
<dbReference type="GO" id="GO:0008311">
    <property type="term" value="F:double-stranded DNA 3'-5' DNA exonuclease activity"/>
    <property type="evidence" value="ECO:0007669"/>
    <property type="project" value="UniProtKB-EC"/>
</dbReference>
<feature type="domain" description="Endonuclease/exonuclease/phosphatase" evidence="9">
    <location>
        <begin position="8"/>
        <end position="210"/>
    </location>
</feature>
<keyword evidence="8" id="KW-0175">Coiled coil</keyword>
<dbReference type="Proteomes" id="UP001219518">
    <property type="component" value="Unassembled WGS sequence"/>
</dbReference>
<sequence>MAMKMKIISWNINGLRARRPELELLISKHNPDIILLQETMLMKTTVIDNFDHYNITRRERDTGYRGGVAILSRKEIDFHAIENSPSTAETTTIIASIGRRKIQITSAYLPPGRTRKRDLLATPLARKNIILGGDLNAKNTNWGHGTTNNHGKWIEEWTDSTNLSLIIPDMHTRISNRTNDIDDVLDYYVTSQNMRTTLDVLTEDFCSSDHIPIKLTIHDFQQQADNKANQETGSTISNNRRCAIRCSAFHCNIITKRTKEDIHLNPRIKNLIILKREADRLHTRQKTKDTKTALNKLKTQLHQEMQNLKEERKIEIMKEIEDPNKRWKILKNDKPKPPPIPTLHNNNKTAKTNQEKAEMLAEALEEKFQPIPSNQNQQIKEEVQRTFTNITNMKPENPPEITIEELEEAIAETKTNNWKTKINPTKSEAMYLFDSPFCKRSKKIVYNNTPIPATKNLKYLGIILDPNLNFKNHVDYLEEKLHVKANSLSSYFRQKNIINTKTRLQLYDTLVKPTITYALPAWDIVSPFQWSRLEVSERRWMRMIHILPPDYKNLDIYQLMDTTTLKEERNTAILRLQDFCNIFGDINTTFNIIKKYTNYLKKQMTPEHRRQSDPTT</sequence>
<dbReference type="GO" id="GO:0008081">
    <property type="term" value="F:phosphoric diester hydrolase activity"/>
    <property type="evidence" value="ECO:0007669"/>
    <property type="project" value="TreeGrafter"/>
</dbReference>
<dbReference type="AlphaFoldDB" id="A0AAE1HK21"/>
<dbReference type="GO" id="GO:0046872">
    <property type="term" value="F:metal ion binding"/>
    <property type="evidence" value="ECO:0007669"/>
    <property type="project" value="UniProtKB-KW"/>
</dbReference>
<dbReference type="PANTHER" id="PTHR22748:SF6">
    <property type="entry name" value="DNA-(APURINIC OR APYRIMIDINIC SITE) ENDONUCLEASE"/>
    <property type="match status" value="1"/>
</dbReference>
<dbReference type="EC" id="3.1.11.2" evidence="4"/>
<comment type="similarity">
    <text evidence="3">Belongs to the DNA repair enzymes AP/ExoA family.</text>
</comment>
<dbReference type="GO" id="GO:0006284">
    <property type="term" value="P:base-excision repair"/>
    <property type="evidence" value="ECO:0007669"/>
    <property type="project" value="TreeGrafter"/>
</dbReference>
<comment type="cofactor">
    <cofactor evidence="2">
        <name>Mg(2+)</name>
        <dbReference type="ChEBI" id="CHEBI:18420"/>
    </cofactor>
</comment>
<keyword evidence="11" id="KW-1185">Reference proteome</keyword>
<keyword evidence="10" id="KW-0695">RNA-directed DNA polymerase</keyword>
<keyword evidence="5" id="KW-0479">Metal-binding</keyword>
<evidence type="ECO:0000313" key="10">
    <source>
        <dbReference type="EMBL" id="KAK3922802.1"/>
    </source>
</evidence>
<dbReference type="PANTHER" id="PTHR22748">
    <property type="entry name" value="AP ENDONUCLEASE"/>
    <property type="match status" value="1"/>
</dbReference>
<evidence type="ECO:0000256" key="3">
    <source>
        <dbReference type="ARBA" id="ARBA00007092"/>
    </source>
</evidence>
<reference evidence="10" key="2">
    <citation type="journal article" date="2023" name="BMC Genomics">
        <title>Pest status, molecular evolution, and epigenetic factors derived from the genome assembly of Frankliniella fusca, a thysanopteran phytovirus vector.</title>
        <authorList>
            <person name="Catto M.A."/>
            <person name="Labadie P.E."/>
            <person name="Jacobson A.L."/>
            <person name="Kennedy G.G."/>
            <person name="Srinivasan R."/>
            <person name="Hunt B.G."/>
        </authorList>
    </citation>
    <scope>NUCLEOTIDE SEQUENCE</scope>
    <source>
        <strain evidence="10">PL_HMW_Pooled</strain>
    </source>
</reference>
<dbReference type="InterPro" id="IPR036691">
    <property type="entry name" value="Endo/exonu/phosph_ase_sf"/>
</dbReference>
<organism evidence="10 11">
    <name type="scientific">Frankliniella fusca</name>
    <dbReference type="NCBI Taxonomy" id="407009"/>
    <lineage>
        <taxon>Eukaryota</taxon>
        <taxon>Metazoa</taxon>
        <taxon>Ecdysozoa</taxon>
        <taxon>Arthropoda</taxon>
        <taxon>Hexapoda</taxon>
        <taxon>Insecta</taxon>
        <taxon>Pterygota</taxon>
        <taxon>Neoptera</taxon>
        <taxon>Paraneoptera</taxon>
        <taxon>Thysanoptera</taxon>
        <taxon>Terebrantia</taxon>
        <taxon>Thripoidea</taxon>
        <taxon>Thripidae</taxon>
        <taxon>Frankliniella</taxon>
    </lineage>
</organism>
<evidence type="ECO:0000256" key="5">
    <source>
        <dbReference type="ARBA" id="ARBA00022723"/>
    </source>
</evidence>
<evidence type="ECO:0000256" key="1">
    <source>
        <dbReference type="ARBA" id="ARBA00000493"/>
    </source>
</evidence>
<dbReference type="EMBL" id="JAHWGI010001109">
    <property type="protein sequence ID" value="KAK3922802.1"/>
    <property type="molecule type" value="Genomic_DNA"/>
</dbReference>
<keyword evidence="7" id="KW-0460">Magnesium</keyword>
<dbReference type="InterPro" id="IPR004808">
    <property type="entry name" value="AP_endonuc_1"/>
</dbReference>
<keyword evidence="10" id="KW-0808">Transferase</keyword>
<dbReference type="Pfam" id="PF03372">
    <property type="entry name" value="Exo_endo_phos"/>
    <property type="match status" value="1"/>
</dbReference>
<comment type="caution">
    <text evidence="10">The sequence shown here is derived from an EMBL/GenBank/DDBJ whole genome shotgun (WGS) entry which is preliminary data.</text>
</comment>
<comment type="catalytic activity">
    <reaction evidence="1">
        <text>Exonucleolytic cleavage in the 3'- to 5'-direction to yield nucleoside 5'-phosphates.</text>
        <dbReference type="EC" id="3.1.11.2"/>
    </reaction>
</comment>
<gene>
    <name evidence="10" type="ORF">KUF71_012069</name>
</gene>
<dbReference type="GO" id="GO:0003964">
    <property type="term" value="F:RNA-directed DNA polymerase activity"/>
    <property type="evidence" value="ECO:0007669"/>
    <property type="project" value="UniProtKB-KW"/>
</dbReference>
<feature type="coiled-coil region" evidence="8">
    <location>
        <begin position="291"/>
        <end position="318"/>
    </location>
</feature>
<evidence type="ECO:0000313" key="11">
    <source>
        <dbReference type="Proteomes" id="UP001219518"/>
    </source>
</evidence>
<reference evidence="10" key="1">
    <citation type="submission" date="2021-07" db="EMBL/GenBank/DDBJ databases">
        <authorList>
            <person name="Catto M.A."/>
            <person name="Jacobson A."/>
            <person name="Kennedy G."/>
            <person name="Labadie P."/>
            <person name="Hunt B.G."/>
            <person name="Srinivasan R."/>
        </authorList>
    </citation>
    <scope>NUCLEOTIDE SEQUENCE</scope>
    <source>
        <strain evidence="10">PL_HMW_Pooled</strain>
        <tissue evidence="10">Head</tissue>
    </source>
</reference>
<dbReference type="GO" id="GO:0003906">
    <property type="term" value="F:DNA-(apurinic or apyrimidinic site) endonuclease activity"/>
    <property type="evidence" value="ECO:0007669"/>
    <property type="project" value="TreeGrafter"/>
</dbReference>
<dbReference type="Gene3D" id="3.60.10.10">
    <property type="entry name" value="Endonuclease/exonuclease/phosphatase"/>
    <property type="match status" value="1"/>
</dbReference>
<protein>
    <recommendedName>
        <fullName evidence="4">exodeoxyribonuclease III</fullName>
        <ecNumber evidence="4">3.1.11.2</ecNumber>
    </recommendedName>
</protein>
<evidence type="ECO:0000256" key="8">
    <source>
        <dbReference type="SAM" id="Coils"/>
    </source>
</evidence>